<dbReference type="PANTHER" id="PTHR43081">
    <property type="entry name" value="ADENYLATE CYCLASE, TERMINAL-DIFFERENTIATION SPECIFIC-RELATED"/>
    <property type="match status" value="1"/>
</dbReference>
<dbReference type="Gene3D" id="3.30.450.40">
    <property type="match status" value="1"/>
</dbReference>
<dbReference type="Pfam" id="PF00211">
    <property type="entry name" value="Guanylate_cyc"/>
    <property type="match status" value="1"/>
</dbReference>
<dbReference type="InterPro" id="IPR029016">
    <property type="entry name" value="GAF-like_dom_sf"/>
</dbReference>
<dbReference type="SMART" id="SM00044">
    <property type="entry name" value="CYCc"/>
    <property type="match status" value="1"/>
</dbReference>
<gene>
    <name evidence="3" type="ORF">NB063_30220</name>
</gene>
<evidence type="ECO:0000313" key="4">
    <source>
        <dbReference type="Proteomes" id="UP001202961"/>
    </source>
</evidence>
<dbReference type="SUPFAM" id="SSF55781">
    <property type="entry name" value="GAF domain-like"/>
    <property type="match status" value="1"/>
</dbReference>
<dbReference type="CDD" id="cd07302">
    <property type="entry name" value="CHD"/>
    <property type="match status" value="1"/>
</dbReference>
<proteinExistence type="predicted"/>
<dbReference type="PANTHER" id="PTHR43081:SF20">
    <property type="entry name" value="TWO-COMPONENT RESPONSE REGULATOR"/>
    <property type="match status" value="1"/>
</dbReference>
<sequence length="642" mass="70332">MNEVALTVYRDGRQVFTGNLPLPLELGRLREEDSGPFSLQDLGSYFRVAITPADVLSVPREAIRIEGGPSGVVLIRNVHRTLSFELQGEQRYLFPGETVVVSRVSQISLPSGFEVSVAVLSGSERMASKADDDDDSMRTMQGAFSSVELEEAPASLNAFLNDDASVDRGKIIVALVNQALEVVQKSAGSDEFLDAAVKSAAQMISLDNAYVILRDGSNWRVVSANSRQQNTSWQQDEAGDTMVLPAGSTQILSRLLRDEQTVVFEPKSFMYTAGSSLLLLDRAVASPLMDADRNIMGALYGDRKLGSDSADVPIGDLEAALLEVMAGAVSAGILRQREEQARRREEHLRSSMNQFFSPEVLSRLQQNENLLEGRDAEVTVLFCDIRGFSLISERIGPRQTIQWINDVFTTLSQCVLDTDGVLVDYIGDELMAMWGAPDEQIDHAARACQAALAMVGQIEPIRERWKEITPNRFGIGIGVNTGMAQVGNTGSLLKFKYGPLGNTVNIASRIQGMTKQFGVTTLVSESTLASVRSNPYQAIEGESVNLQFRRIAEVQPVGVQSHLLIHQLASNPNASWTELRDRYEQALSAYCDGQPTQSAAELIKLVANFPDDEPSLLLLQRVVDSIAAKNTEVDHVIRLVRK</sequence>
<name>A0ABT0UDW0_9BACT</name>
<dbReference type="InterPro" id="IPR007110">
    <property type="entry name" value="Ig-like_dom"/>
</dbReference>
<dbReference type="InterPro" id="IPR050697">
    <property type="entry name" value="Adenylyl/Guanylyl_Cyclase_3/4"/>
</dbReference>
<dbReference type="PROSITE" id="PS50835">
    <property type="entry name" value="IG_LIKE"/>
    <property type="match status" value="1"/>
</dbReference>
<evidence type="ECO:0000259" key="1">
    <source>
        <dbReference type="PROSITE" id="PS50125"/>
    </source>
</evidence>
<feature type="domain" description="Guanylate cyclase" evidence="1">
    <location>
        <begin position="379"/>
        <end position="511"/>
    </location>
</feature>
<dbReference type="SUPFAM" id="SSF55073">
    <property type="entry name" value="Nucleotide cyclase"/>
    <property type="match status" value="1"/>
</dbReference>
<reference evidence="3 4" key="1">
    <citation type="journal article" date="2022" name="Syst. Appl. Microbiol.">
        <title>Rhodopirellula aestuarii sp. nov., a novel member of the genus Rhodopirellula isolated from brackish sediments collected in the Tagus River estuary, Portugal.</title>
        <authorList>
            <person name="Vitorino I.R."/>
            <person name="Klimek D."/>
            <person name="Calusinska M."/>
            <person name="Lobo-da-Cunha A."/>
            <person name="Vasconcelos V."/>
            <person name="Lage O.M."/>
        </authorList>
    </citation>
    <scope>NUCLEOTIDE SEQUENCE [LARGE SCALE GENOMIC DNA]</scope>
    <source>
        <strain evidence="3 4">ICT_H3.1</strain>
    </source>
</reference>
<feature type="domain" description="Ig-like" evidence="2">
    <location>
        <begin position="358"/>
        <end position="406"/>
    </location>
</feature>
<evidence type="ECO:0000313" key="3">
    <source>
        <dbReference type="EMBL" id="MCM2374919.1"/>
    </source>
</evidence>
<dbReference type="PROSITE" id="PS50125">
    <property type="entry name" value="GUANYLATE_CYCLASE_2"/>
    <property type="match status" value="1"/>
</dbReference>
<organism evidence="3 4">
    <name type="scientific">Aporhodopirellula aestuarii</name>
    <dbReference type="NCBI Taxonomy" id="2950107"/>
    <lineage>
        <taxon>Bacteria</taxon>
        <taxon>Pseudomonadati</taxon>
        <taxon>Planctomycetota</taxon>
        <taxon>Planctomycetia</taxon>
        <taxon>Pirellulales</taxon>
        <taxon>Pirellulaceae</taxon>
        <taxon>Aporhodopirellula</taxon>
    </lineage>
</organism>
<dbReference type="InterPro" id="IPR001054">
    <property type="entry name" value="A/G_cyclase"/>
</dbReference>
<dbReference type="Proteomes" id="UP001202961">
    <property type="component" value="Unassembled WGS sequence"/>
</dbReference>
<dbReference type="Gene3D" id="3.30.70.1230">
    <property type="entry name" value="Nucleotide cyclase"/>
    <property type="match status" value="1"/>
</dbReference>
<dbReference type="InterPro" id="IPR029787">
    <property type="entry name" value="Nucleotide_cyclase"/>
</dbReference>
<evidence type="ECO:0000259" key="2">
    <source>
        <dbReference type="PROSITE" id="PS50835"/>
    </source>
</evidence>
<dbReference type="RefSeq" id="WP_250933210.1">
    <property type="nucleotide sequence ID" value="NZ_JAMQBK010000112.1"/>
</dbReference>
<comment type="caution">
    <text evidence="3">The sequence shown here is derived from an EMBL/GenBank/DDBJ whole genome shotgun (WGS) entry which is preliminary data.</text>
</comment>
<protein>
    <submittedName>
        <fullName evidence="3">Adenylate/guanylate cyclase domain-containing protein</fullName>
    </submittedName>
</protein>
<keyword evidence="4" id="KW-1185">Reference proteome</keyword>
<accession>A0ABT0UDW0</accession>
<dbReference type="EMBL" id="JAMQBK010000112">
    <property type="protein sequence ID" value="MCM2374919.1"/>
    <property type="molecule type" value="Genomic_DNA"/>
</dbReference>